<dbReference type="SUPFAM" id="SSF47923">
    <property type="entry name" value="Ypt/Rab-GAP domain of gyp1p"/>
    <property type="match status" value="2"/>
</dbReference>
<comment type="caution">
    <text evidence="3">The sequence shown here is derived from an EMBL/GenBank/DDBJ whole genome shotgun (WGS) entry which is preliminary data.</text>
</comment>
<proteinExistence type="predicted"/>
<reference evidence="3" key="1">
    <citation type="journal article" date="2020" name="Nat. Commun.">
        <title>Large-scale genome sequencing of mycorrhizal fungi provides insights into the early evolution of symbiotic traits.</title>
        <authorList>
            <person name="Miyauchi S."/>
            <person name="Kiss E."/>
            <person name="Kuo A."/>
            <person name="Drula E."/>
            <person name="Kohler A."/>
            <person name="Sanchez-Garcia M."/>
            <person name="Morin E."/>
            <person name="Andreopoulos B."/>
            <person name="Barry K.W."/>
            <person name="Bonito G."/>
            <person name="Buee M."/>
            <person name="Carver A."/>
            <person name="Chen C."/>
            <person name="Cichocki N."/>
            <person name="Clum A."/>
            <person name="Culley D."/>
            <person name="Crous P.W."/>
            <person name="Fauchery L."/>
            <person name="Girlanda M."/>
            <person name="Hayes R.D."/>
            <person name="Keri Z."/>
            <person name="LaButti K."/>
            <person name="Lipzen A."/>
            <person name="Lombard V."/>
            <person name="Magnuson J."/>
            <person name="Maillard F."/>
            <person name="Murat C."/>
            <person name="Nolan M."/>
            <person name="Ohm R.A."/>
            <person name="Pangilinan J."/>
            <person name="Pereira M.F."/>
            <person name="Perotto S."/>
            <person name="Peter M."/>
            <person name="Pfister S."/>
            <person name="Riley R."/>
            <person name="Sitrit Y."/>
            <person name="Stielow J.B."/>
            <person name="Szollosi G."/>
            <person name="Zifcakova L."/>
            <person name="Stursova M."/>
            <person name="Spatafora J.W."/>
            <person name="Tedersoo L."/>
            <person name="Vaario L.M."/>
            <person name="Yamada A."/>
            <person name="Yan M."/>
            <person name="Wang P."/>
            <person name="Xu J."/>
            <person name="Bruns T."/>
            <person name="Baldrian P."/>
            <person name="Vilgalys R."/>
            <person name="Dunand C."/>
            <person name="Henrissat B."/>
            <person name="Grigoriev I.V."/>
            <person name="Hibbett D."/>
            <person name="Nagy L.G."/>
            <person name="Martin F.M."/>
        </authorList>
    </citation>
    <scope>NUCLEOTIDE SEQUENCE</scope>
    <source>
        <strain evidence="3">UH-Tt-Lm1</strain>
    </source>
</reference>
<feature type="compositionally biased region" description="Low complexity" evidence="1">
    <location>
        <begin position="334"/>
        <end position="345"/>
    </location>
</feature>
<dbReference type="InterPro" id="IPR000195">
    <property type="entry name" value="Rab-GAP-TBC_dom"/>
</dbReference>
<dbReference type="FunFam" id="1.10.8.270:FF:000023">
    <property type="entry name" value="TBC domain-containing protein C1778.09"/>
    <property type="match status" value="1"/>
</dbReference>
<evidence type="ECO:0000256" key="1">
    <source>
        <dbReference type="SAM" id="MobiDB-lite"/>
    </source>
</evidence>
<accession>A0A9P6L8H0</accession>
<feature type="region of interest" description="Disordered" evidence="1">
    <location>
        <begin position="132"/>
        <end position="219"/>
    </location>
</feature>
<protein>
    <submittedName>
        <fullName evidence="3">Rab-GTPase-TBC domain-containing protein</fullName>
    </submittedName>
</protein>
<dbReference type="PROSITE" id="PS50086">
    <property type="entry name" value="TBC_RABGAP"/>
    <property type="match status" value="1"/>
</dbReference>
<gene>
    <name evidence="3" type="ORF">BJ322DRAFT_1051873</name>
</gene>
<dbReference type="Pfam" id="PF00566">
    <property type="entry name" value="RabGAP-TBC"/>
    <property type="match status" value="1"/>
</dbReference>
<dbReference type="PANTHER" id="PTHR47219:SF9">
    <property type="entry name" value="GTPASE ACTIVATING PROTEIN AND CENTROSOME-ASSOCIATED, ISOFORM B"/>
    <property type="match status" value="1"/>
</dbReference>
<evidence type="ECO:0000313" key="3">
    <source>
        <dbReference type="EMBL" id="KAF9786764.1"/>
    </source>
</evidence>
<organism evidence="3 4">
    <name type="scientific">Thelephora terrestris</name>
    <dbReference type="NCBI Taxonomy" id="56493"/>
    <lineage>
        <taxon>Eukaryota</taxon>
        <taxon>Fungi</taxon>
        <taxon>Dikarya</taxon>
        <taxon>Basidiomycota</taxon>
        <taxon>Agaricomycotina</taxon>
        <taxon>Agaricomycetes</taxon>
        <taxon>Thelephorales</taxon>
        <taxon>Thelephoraceae</taxon>
        <taxon>Thelephora</taxon>
    </lineage>
</organism>
<evidence type="ECO:0000313" key="4">
    <source>
        <dbReference type="Proteomes" id="UP000736335"/>
    </source>
</evidence>
<reference evidence="3" key="2">
    <citation type="submission" date="2020-11" db="EMBL/GenBank/DDBJ databases">
        <authorList>
            <consortium name="DOE Joint Genome Institute"/>
            <person name="Kuo A."/>
            <person name="Miyauchi S."/>
            <person name="Kiss E."/>
            <person name="Drula E."/>
            <person name="Kohler A."/>
            <person name="Sanchez-Garcia M."/>
            <person name="Andreopoulos B."/>
            <person name="Barry K.W."/>
            <person name="Bonito G."/>
            <person name="Buee M."/>
            <person name="Carver A."/>
            <person name="Chen C."/>
            <person name="Cichocki N."/>
            <person name="Clum A."/>
            <person name="Culley D."/>
            <person name="Crous P.W."/>
            <person name="Fauchery L."/>
            <person name="Girlanda M."/>
            <person name="Hayes R."/>
            <person name="Keri Z."/>
            <person name="Labutti K."/>
            <person name="Lipzen A."/>
            <person name="Lombard V."/>
            <person name="Magnuson J."/>
            <person name="Maillard F."/>
            <person name="Morin E."/>
            <person name="Murat C."/>
            <person name="Nolan M."/>
            <person name="Ohm R."/>
            <person name="Pangilinan J."/>
            <person name="Pereira M."/>
            <person name="Perotto S."/>
            <person name="Peter M."/>
            <person name="Riley R."/>
            <person name="Sitrit Y."/>
            <person name="Stielow B."/>
            <person name="Szollosi G."/>
            <person name="Zifcakova L."/>
            <person name="Stursova M."/>
            <person name="Spatafora J.W."/>
            <person name="Tedersoo L."/>
            <person name="Vaario L.-M."/>
            <person name="Yamada A."/>
            <person name="Yan M."/>
            <person name="Wang P."/>
            <person name="Xu J."/>
            <person name="Bruns T."/>
            <person name="Baldrian P."/>
            <person name="Vilgalys R."/>
            <person name="Henrissat B."/>
            <person name="Grigoriev I.V."/>
            <person name="Hibbett D."/>
            <person name="Nagy L.G."/>
            <person name="Martin F.M."/>
        </authorList>
    </citation>
    <scope>NUCLEOTIDE SEQUENCE</scope>
    <source>
        <strain evidence="3">UH-Tt-Lm1</strain>
    </source>
</reference>
<feature type="compositionally biased region" description="Polar residues" evidence="1">
    <location>
        <begin position="7"/>
        <end position="20"/>
    </location>
</feature>
<dbReference type="EMBL" id="WIUZ02000005">
    <property type="protein sequence ID" value="KAF9786764.1"/>
    <property type="molecule type" value="Genomic_DNA"/>
</dbReference>
<dbReference type="GO" id="GO:0031267">
    <property type="term" value="F:small GTPase binding"/>
    <property type="evidence" value="ECO:0007669"/>
    <property type="project" value="TreeGrafter"/>
</dbReference>
<dbReference type="SMART" id="SM00164">
    <property type="entry name" value="TBC"/>
    <property type="match status" value="1"/>
</dbReference>
<dbReference type="PANTHER" id="PTHR47219">
    <property type="entry name" value="RAB GTPASE-ACTIVATING PROTEIN 1-LIKE"/>
    <property type="match status" value="1"/>
</dbReference>
<feature type="domain" description="Rab-GAP TBC" evidence="2">
    <location>
        <begin position="400"/>
        <end position="592"/>
    </location>
</feature>
<dbReference type="Gene3D" id="1.10.472.80">
    <property type="entry name" value="Ypt/Rab-GAP domain of gyp1p, domain 3"/>
    <property type="match status" value="1"/>
</dbReference>
<dbReference type="InterPro" id="IPR035969">
    <property type="entry name" value="Rab-GAP_TBC_sf"/>
</dbReference>
<feature type="region of interest" description="Disordered" evidence="1">
    <location>
        <begin position="61"/>
        <end position="82"/>
    </location>
</feature>
<dbReference type="Proteomes" id="UP000736335">
    <property type="component" value="Unassembled WGS sequence"/>
</dbReference>
<dbReference type="InterPro" id="IPR050302">
    <property type="entry name" value="Rab_GAP_TBC_domain"/>
</dbReference>
<feature type="compositionally biased region" description="Polar residues" evidence="1">
    <location>
        <begin position="179"/>
        <end position="202"/>
    </location>
</feature>
<dbReference type="Gene3D" id="1.10.8.270">
    <property type="entry name" value="putative rabgap domain of human tbc1 domain family member 14 like domains"/>
    <property type="match status" value="1"/>
</dbReference>
<feature type="region of interest" description="Disordered" evidence="1">
    <location>
        <begin position="1"/>
        <end position="26"/>
    </location>
</feature>
<dbReference type="OrthoDB" id="294251at2759"/>
<name>A0A9P6L8H0_9AGAM</name>
<keyword evidence="4" id="KW-1185">Reference proteome</keyword>
<feature type="region of interest" description="Disordered" evidence="1">
    <location>
        <begin position="329"/>
        <end position="356"/>
    </location>
</feature>
<dbReference type="GO" id="GO:0005096">
    <property type="term" value="F:GTPase activator activity"/>
    <property type="evidence" value="ECO:0007669"/>
    <property type="project" value="TreeGrafter"/>
</dbReference>
<dbReference type="AlphaFoldDB" id="A0A9P6L8H0"/>
<evidence type="ECO:0000259" key="2">
    <source>
        <dbReference type="PROSITE" id="PS50086"/>
    </source>
</evidence>
<sequence>MDAPALTANTATRSVHQSIFPTPLTTPELTPLATEHERSSTETSIFSIYSMYGEGEGSWSIPTSTIDRRSPLPQADQPGRRPYLRASKLTFEDSGYSETVHDPRFSKQLLQMGSGRQSNGAAFLAYTDDDPRTSYYSNNHKDASSRPQSQRSPAVPPSSPFHAEVEPPSRTSSSSSSSDQVFHSPQTGPLSSKPISRVSSLRGSAALSPPSLRESILPPPSHLSQVVVTPHEGEDKDAFHVRRTYAELEVFGVKGDGYADGVERTRARLGSNRESELRALEALGDMADKRRDLTPREVEILASLDRYGFFSSPSHDRLLLLQSAPLSKRLSRVSPTSNSPPTASPLKEQVRPPNSEKEIQRALKWARMMEPAIRDSGGNAVQWEVRAPKRRKFRERVYKGIPDCWRSAAWEMMINKMSGAGPAEMKRLSQEYQDNLEQPSTYDIQIDLDVPRTISGHVMFRTRYGQGQRSLFRVLHSFSLRCSECGYCQGMGPIAATLLCYMDPKRVYPALVHLHDSYTMHNIFKPGFPGLLEAIYIQERITEQMMPGVYEAFKEQMISTTSYATKWYITLFANSIPFHTQLRLWDAFFLDGPDLFIVVAVAIVWVHKDCITSKSATFETILSLLSSFFVPEDDDVLLEWIDKVMSDKKTRASIRGWRTDWRQLVATGKDDKALL</sequence>